<evidence type="ECO:0000256" key="1">
    <source>
        <dbReference type="SAM" id="MobiDB-lite"/>
    </source>
</evidence>
<name>A0A653CGR0_CALMS</name>
<keyword evidence="3" id="KW-1185">Reference proteome</keyword>
<dbReference type="Proteomes" id="UP000410492">
    <property type="component" value="Unassembled WGS sequence"/>
</dbReference>
<evidence type="ECO:0000313" key="3">
    <source>
        <dbReference type="Proteomes" id="UP000410492"/>
    </source>
</evidence>
<dbReference type="EMBL" id="CAACVG010007782">
    <property type="protein sequence ID" value="VEN47057.1"/>
    <property type="molecule type" value="Genomic_DNA"/>
</dbReference>
<organism evidence="2 3">
    <name type="scientific">Callosobruchus maculatus</name>
    <name type="common">Southern cowpea weevil</name>
    <name type="synonym">Pulse bruchid</name>
    <dbReference type="NCBI Taxonomy" id="64391"/>
    <lineage>
        <taxon>Eukaryota</taxon>
        <taxon>Metazoa</taxon>
        <taxon>Ecdysozoa</taxon>
        <taxon>Arthropoda</taxon>
        <taxon>Hexapoda</taxon>
        <taxon>Insecta</taxon>
        <taxon>Pterygota</taxon>
        <taxon>Neoptera</taxon>
        <taxon>Endopterygota</taxon>
        <taxon>Coleoptera</taxon>
        <taxon>Polyphaga</taxon>
        <taxon>Cucujiformia</taxon>
        <taxon>Chrysomeloidea</taxon>
        <taxon>Chrysomelidae</taxon>
        <taxon>Bruchinae</taxon>
        <taxon>Bruchini</taxon>
        <taxon>Callosobruchus</taxon>
    </lineage>
</organism>
<dbReference type="AlphaFoldDB" id="A0A653CGR0"/>
<protein>
    <submittedName>
        <fullName evidence="2">Uncharacterized protein</fullName>
    </submittedName>
</protein>
<accession>A0A653CGR0</accession>
<proteinExistence type="predicted"/>
<feature type="region of interest" description="Disordered" evidence="1">
    <location>
        <begin position="1"/>
        <end position="56"/>
    </location>
</feature>
<sequence>MARWCPGVAKRRAMRRIRREQKMSQPQESDEDGGSSSKTSSDVNIPNPDSGPRDSIVSDILTAYTEESYDVQTVTVHLRRSSAVLQMGESLDFSGCFLFFLHFIEHYRIRGPGSRRQDLWEGHRLLQ</sequence>
<reference evidence="2 3" key="1">
    <citation type="submission" date="2019-01" db="EMBL/GenBank/DDBJ databases">
        <authorList>
            <person name="Sayadi A."/>
        </authorList>
    </citation>
    <scope>NUCLEOTIDE SEQUENCE [LARGE SCALE GENOMIC DNA]</scope>
</reference>
<feature type="compositionally biased region" description="Basic residues" evidence="1">
    <location>
        <begin position="9"/>
        <end position="19"/>
    </location>
</feature>
<feature type="compositionally biased region" description="Polar residues" evidence="1">
    <location>
        <begin position="34"/>
        <end position="44"/>
    </location>
</feature>
<evidence type="ECO:0000313" key="2">
    <source>
        <dbReference type="EMBL" id="VEN47057.1"/>
    </source>
</evidence>
<gene>
    <name evidence="2" type="ORF">CALMAC_LOCUS8944</name>
</gene>